<organism evidence="1">
    <name type="scientific">mine drainage metagenome</name>
    <dbReference type="NCBI Taxonomy" id="410659"/>
    <lineage>
        <taxon>unclassified sequences</taxon>
        <taxon>metagenomes</taxon>
        <taxon>ecological metagenomes</taxon>
    </lineage>
</organism>
<evidence type="ECO:0000313" key="1">
    <source>
        <dbReference type="EMBL" id="OIQ70417.1"/>
    </source>
</evidence>
<dbReference type="AlphaFoldDB" id="A0A1J5PFL6"/>
<dbReference type="EMBL" id="MLJW01004215">
    <property type="protein sequence ID" value="OIQ70417.1"/>
    <property type="molecule type" value="Genomic_DNA"/>
</dbReference>
<proteinExistence type="predicted"/>
<accession>A0A1J5PFL6</accession>
<sequence length="145" mass="16537">MRDQLHTQNFTGEFFHFFNRARQLDTAALAATTGVDLRLHDPHRAAEFLSGFYRLLNGECCNATRHRHTKLTQDVLALVLVNLHELFLSGMDGGMACAAAELRQRPRAMQTLDCIMVHRDIAAPVRHDGPINPSQIHYAKNLYRW</sequence>
<name>A0A1J5PFL6_9ZZZZ</name>
<comment type="caution">
    <text evidence="1">The sequence shown here is derived from an EMBL/GenBank/DDBJ whole genome shotgun (WGS) entry which is preliminary data.</text>
</comment>
<gene>
    <name evidence="1" type="ORF">GALL_479710</name>
</gene>
<reference evidence="1" key="1">
    <citation type="submission" date="2016-10" db="EMBL/GenBank/DDBJ databases">
        <title>Sequence of Gallionella enrichment culture.</title>
        <authorList>
            <person name="Poehlein A."/>
            <person name="Muehling M."/>
            <person name="Daniel R."/>
        </authorList>
    </citation>
    <scope>NUCLEOTIDE SEQUENCE</scope>
</reference>
<protein>
    <submittedName>
        <fullName evidence="1">Uncharacterized protein</fullName>
    </submittedName>
</protein>